<dbReference type="Gene3D" id="1.20.120.350">
    <property type="entry name" value="Voltage-gated potassium channels. Chain C"/>
    <property type="match status" value="1"/>
</dbReference>
<organism evidence="11 12">
    <name type="scientific">Agromyces binzhouensis</name>
    <dbReference type="NCBI Taxonomy" id="1817495"/>
    <lineage>
        <taxon>Bacteria</taxon>
        <taxon>Bacillati</taxon>
        <taxon>Actinomycetota</taxon>
        <taxon>Actinomycetes</taxon>
        <taxon>Micrococcales</taxon>
        <taxon>Microbacteriaceae</taxon>
        <taxon>Agromyces</taxon>
    </lineage>
</organism>
<dbReference type="SUPFAM" id="SSF81324">
    <property type="entry name" value="Voltage-gated potassium channels"/>
    <property type="match status" value="1"/>
</dbReference>
<keyword evidence="5" id="KW-0406">Ion transport</keyword>
<dbReference type="Gene3D" id="1.20.5.110">
    <property type="match status" value="1"/>
</dbReference>
<evidence type="ECO:0000256" key="9">
    <source>
        <dbReference type="SAM" id="Phobius"/>
    </source>
</evidence>
<evidence type="ECO:0000256" key="5">
    <source>
        <dbReference type="ARBA" id="ARBA00023065"/>
    </source>
</evidence>
<dbReference type="Proteomes" id="UP000292881">
    <property type="component" value="Unassembled WGS sequence"/>
</dbReference>
<dbReference type="Gene3D" id="1.10.287.70">
    <property type="match status" value="1"/>
</dbReference>
<dbReference type="InterPro" id="IPR013099">
    <property type="entry name" value="K_chnl_dom"/>
</dbReference>
<feature type="domain" description="Potassium channel" evidence="10">
    <location>
        <begin position="126"/>
        <end position="207"/>
    </location>
</feature>
<evidence type="ECO:0000256" key="7">
    <source>
        <dbReference type="ARBA" id="ARBA00023303"/>
    </source>
</evidence>
<keyword evidence="2" id="KW-0813">Transport</keyword>
<dbReference type="AlphaFoldDB" id="A0A4Q2JJD1"/>
<evidence type="ECO:0000259" key="10">
    <source>
        <dbReference type="Pfam" id="PF07885"/>
    </source>
</evidence>
<evidence type="ECO:0000256" key="8">
    <source>
        <dbReference type="SAM" id="MobiDB-lite"/>
    </source>
</evidence>
<dbReference type="PANTHER" id="PTHR11537:SF254">
    <property type="entry name" value="POTASSIUM VOLTAGE-GATED CHANNEL PROTEIN SHAB"/>
    <property type="match status" value="1"/>
</dbReference>
<dbReference type="Pfam" id="PF07885">
    <property type="entry name" value="Ion_trans_2"/>
    <property type="match status" value="1"/>
</dbReference>
<keyword evidence="4 9" id="KW-1133">Transmembrane helix</keyword>
<gene>
    <name evidence="11" type="ORF">ESO86_11175</name>
</gene>
<proteinExistence type="predicted"/>
<sequence>MRIGRVERRHRWVALTAPWLAILGFLFVAAYTLWVLAPGVVDEWRALFNVVFVVTWLAFLADFVLRLVLTPKGERWRYMWHHPIEFLSVIVPVFRALRAVTLLRHVPALQRRTADTVRANFVITAVVYAAMYVFFLALATLQAEREAPGATITNFGDALWWAVVTLTTVGYGDTYPVTALGRTWAVFLMIGGIAIVGVASATVISVLNERLSALRHGHPAESALAEREALLADDVDVPEPGARGGEQGSVDEVGGR</sequence>
<protein>
    <recommendedName>
        <fullName evidence="10">Potassium channel domain-containing protein</fullName>
    </recommendedName>
</protein>
<keyword evidence="7" id="KW-0407">Ion channel</keyword>
<keyword evidence="12" id="KW-1185">Reference proteome</keyword>
<feature type="transmembrane region" description="Helical" evidence="9">
    <location>
        <begin position="46"/>
        <end position="65"/>
    </location>
</feature>
<dbReference type="InterPro" id="IPR027359">
    <property type="entry name" value="Volt_channel_dom_sf"/>
</dbReference>
<evidence type="ECO:0000256" key="4">
    <source>
        <dbReference type="ARBA" id="ARBA00022989"/>
    </source>
</evidence>
<reference evidence="11 12" key="1">
    <citation type="submission" date="2019-01" db="EMBL/GenBank/DDBJ databases">
        <authorList>
            <person name="Li J."/>
        </authorList>
    </citation>
    <scope>NUCLEOTIDE SEQUENCE [LARGE SCALE GENOMIC DNA]</scope>
    <source>
        <strain evidence="11 12">CGMCC 4.7180</strain>
    </source>
</reference>
<evidence type="ECO:0000256" key="6">
    <source>
        <dbReference type="ARBA" id="ARBA00023136"/>
    </source>
</evidence>
<name>A0A4Q2JJD1_9MICO</name>
<comment type="subcellular location">
    <subcellularLocation>
        <location evidence="1">Membrane</location>
        <topology evidence="1">Multi-pass membrane protein</topology>
    </subcellularLocation>
</comment>
<accession>A0A4Q2JJD1</accession>
<evidence type="ECO:0000256" key="2">
    <source>
        <dbReference type="ARBA" id="ARBA00022448"/>
    </source>
</evidence>
<dbReference type="GO" id="GO:0001508">
    <property type="term" value="P:action potential"/>
    <property type="evidence" value="ECO:0007669"/>
    <property type="project" value="TreeGrafter"/>
</dbReference>
<feature type="transmembrane region" description="Helical" evidence="9">
    <location>
        <begin position="12"/>
        <end position="34"/>
    </location>
</feature>
<dbReference type="InterPro" id="IPR028325">
    <property type="entry name" value="VG_K_chnl"/>
</dbReference>
<dbReference type="EMBL" id="SDPL01000221">
    <property type="protein sequence ID" value="RXZ46197.1"/>
    <property type="molecule type" value="Genomic_DNA"/>
</dbReference>
<feature type="transmembrane region" description="Helical" evidence="9">
    <location>
        <begin position="184"/>
        <end position="207"/>
    </location>
</feature>
<evidence type="ECO:0000313" key="12">
    <source>
        <dbReference type="Proteomes" id="UP000292881"/>
    </source>
</evidence>
<dbReference type="GO" id="GO:0005249">
    <property type="term" value="F:voltage-gated potassium channel activity"/>
    <property type="evidence" value="ECO:0007669"/>
    <property type="project" value="InterPro"/>
</dbReference>
<feature type="region of interest" description="Disordered" evidence="8">
    <location>
        <begin position="235"/>
        <end position="256"/>
    </location>
</feature>
<evidence type="ECO:0000256" key="3">
    <source>
        <dbReference type="ARBA" id="ARBA00022692"/>
    </source>
</evidence>
<keyword evidence="6 9" id="KW-0472">Membrane</keyword>
<dbReference type="OrthoDB" id="9799090at2"/>
<feature type="transmembrane region" description="Helical" evidence="9">
    <location>
        <begin position="151"/>
        <end position="172"/>
    </location>
</feature>
<comment type="caution">
    <text evidence="11">The sequence shown here is derived from an EMBL/GenBank/DDBJ whole genome shotgun (WGS) entry which is preliminary data.</text>
</comment>
<feature type="transmembrane region" description="Helical" evidence="9">
    <location>
        <begin position="119"/>
        <end position="139"/>
    </location>
</feature>
<dbReference type="GO" id="GO:0008076">
    <property type="term" value="C:voltage-gated potassium channel complex"/>
    <property type="evidence" value="ECO:0007669"/>
    <property type="project" value="InterPro"/>
</dbReference>
<evidence type="ECO:0000256" key="1">
    <source>
        <dbReference type="ARBA" id="ARBA00004141"/>
    </source>
</evidence>
<evidence type="ECO:0000313" key="11">
    <source>
        <dbReference type="EMBL" id="RXZ46197.1"/>
    </source>
</evidence>
<keyword evidence="3 9" id="KW-0812">Transmembrane</keyword>
<dbReference type="PANTHER" id="PTHR11537">
    <property type="entry name" value="VOLTAGE-GATED POTASSIUM CHANNEL"/>
    <property type="match status" value="1"/>
</dbReference>